<reference evidence="1" key="1">
    <citation type="submission" date="2018-05" db="EMBL/GenBank/DDBJ databases">
        <authorList>
            <person name="Lanie J.A."/>
            <person name="Ng W.-L."/>
            <person name="Kazmierczak K.M."/>
            <person name="Andrzejewski T.M."/>
            <person name="Davidsen T.M."/>
            <person name="Wayne K.J."/>
            <person name="Tettelin H."/>
            <person name="Glass J.I."/>
            <person name="Rusch D."/>
            <person name="Podicherti R."/>
            <person name="Tsui H.-C.T."/>
            <person name="Winkler M.E."/>
        </authorList>
    </citation>
    <scope>NUCLEOTIDE SEQUENCE</scope>
</reference>
<feature type="non-terminal residue" evidence="1">
    <location>
        <position position="1"/>
    </location>
</feature>
<dbReference type="InterPro" id="IPR025542">
    <property type="entry name" value="YacH"/>
</dbReference>
<dbReference type="GO" id="GO:0050897">
    <property type="term" value="F:cobalt ion binding"/>
    <property type="evidence" value="ECO:0007669"/>
    <property type="project" value="TreeGrafter"/>
</dbReference>
<accession>A0A382SHW2</accession>
<proteinExistence type="predicted"/>
<dbReference type="GO" id="GO:1990169">
    <property type="term" value="P:stress response to copper ion"/>
    <property type="evidence" value="ECO:0007669"/>
    <property type="project" value="TreeGrafter"/>
</dbReference>
<feature type="non-terminal residue" evidence="1">
    <location>
        <position position="112"/>
    </location>
</feature>
<sequence>VICCQPDCENEATVHLTEIVEGQMKKIDLCEECAQEKGVTDPEGFALADLLLGLGASSEMEQGGAELECPTCGFSNADFKKSGRLGCSECYATFAEPLEGVLKQMHKGTQHV</sequence>
<name>A0A382SHW2_9ZZZZ</name>
<dbReference type="PANTHER" id="PTHR38430:SF1">
    <property type="entry name" value="PROTEIN-ARGININE KINASE ACTIVATOR PROTEIN"/>
    <property type="match status" value="1"/>
</dbReference>
<gene>
    <name evidence="1" type="ORF">METZ01_LOCUS362277</name>
</gene>
<protein>
    <recommendedName>
        <fullName evidence="2">Excinuclease ABC subunit B</fullName>
    </recommendedName>
</protein>
<dbReference type="EMBL" id="UINC01129196">
    <property type="protein sequence ID" value="SVD09423.1"/>
    <property type="molecule type" value="Genomic_DNA"/>
</dbReference>
<dbReference type="GO" id="GO:0008270">
    <property type="term" value="F:zinc ion binding"/>
    <property type="evidence" value="ECO:0007669"/>
    <property type="project" value="TreeGrafter"/>
</dbReference>
<dbReference type="AlphaFoldDB" id="A0A382SHW2"/>
<dbReference type="PANTHER" id="PTHR38430">
    <property type="entry name" value="PROTEIN-ARGININE KINASE ACTIVATOR PROTEIN"/>
    <property type="match status" value="1"/>
</dbReference>
<organism evidence="1">
    <name type="scientific">marine metagenome</name>
    <dbReference type="NCBI Taxonomy" id="408172"/>
    <lineage>
        <taxon>unclassified sequences</taxon>
        <taxon>metagenomes</taxon>
        <taxon>ecological metagenomes</taxon>
    </lineage>
</organism>
<dbReference type="GO" id="GO:1990170">
    <property type="term" value="P:stress response to cadmium ion"/>
    <property type="evidence" value="ECO:0007669"/>
    <property type="project" value="TreeGrafter"/>
</dbReference>
<dbReference type="GO" id="GO:0046870">
    <property type="term" value="F:cadmium ion binding"/>
    <property type="evidence" value="ECO:0007669"/>
    <property type="project" value="TreeGrafter"/>
</dbReference>
<dbReference type="GO" id="GO:0005507">
    <property type="term" value="F:copper ion binding"/>
    <property type="evidence" value="ECO:0007669"/>
    <property type="project" value="TreeGrafter"/>
</dbReference>
<evidence type="ECO:0000313" key="1">
    <source>
        <dbReference type="EMBL" id="SVD09423.1"/>
    </source>
</evidence>
<evidence type="ECO:0008006" key="2">
    <source>
        <dbReference type="Google" id="ProtNLM"/>
    </source>
</evidence>